<comment type="caution">
    <text evidence="1">The sequence shown here is derived from an EMBL/GenBank/DDBJ whole genome shotgun (WGS) entry which is preliminary data.</text>
</comment>
<organism evidence="1 2">
    <name type="scientific">Trichothecium roseum</name>
    <dbReference type="NCBI Taxonomy" id="47278"/>
    <lineage>
        <taxon>Eukaryota</taxon>
        <taxon>Fungi</taxon>
        <taxon>Dikarya</taxon>
        <taxon>Ascomycota</taxon>
        <taxon>Pezizomycotina</taxon>
        <taxon>Sordariomycetes</taxon>
        <taxon>Hypocreomycetidae</taxon>
        <taxon>Hypocreales</taxon>
        <taxon>Hypocreales incertae sedis</taxon>
        <taxon>Trichothecium</taxon>
    </lineage>
</organism>
<evidence type="ECO:0000313" key="2">
    <source>
        <dbReference type="Proteomes" id="UP001163324"/>
    </source>
</evidence>
<gene>
    <name evidence="1" type="ORF">N3K66_007190</name>
</gene>
<protein>
    <submittedName>
        <fullName evidence="1">Uncharacterized protein</fullName>
    </submittedName>
</protein>
<accession>A0ACC0UT64</accession>
<keyword evidence="2" id="KW-1185">Reference proteome</keyword>
<proteinExistence type="predicted"/>
<evidence type="ECO:0000313" key="1">
    <source>
        <dbReference type="EMBL" id="KAI9897334.1"/>
    </source>
</evidence>
<name>A0ACC0UT64_9HYPO</name>
<dbReference type="EMBL" id="CM047946">
    <property type="protein sequence ID" value="KAI9897334.1"/>
    <property type="molecule type" value="Genomic_DNA"/>
</dbReference>
<sequence length="373" mass="41948">MATQGCMPAEEQYLASLNVERLFIVGMKQTLLTIENGVEKLTRKIARAPPDQGHDESLRKLVVEVFGAIHALANRTRPAISTDRIADADMDVLFMWRYVTHIVLAMPQTIRSGRFAAAHASLYMAYAFLHQTYLDTHLPDTELSCKRISQYQELGHSIDEVVMLKLRLCWREEEKRGADAFDWVTVGMLKDPTSKFCHINAAALSPGELAGGTDTNDSQGHAPKVSFIQQHILPEKQQDEYPEGSLRQDMVYYLEEAGTTTPPVEVRRPMLRRSWQLVLDSKQRALCLRLEEGARLGNVAGVMGLPDLDVYIAHFDVQREYGAFPSNPASCRECRLAAGDWHTLTTSTCPTGNVIVWNLALRAFHLFHPLSKE</sequence>
<dbReference type="Proteomes" id="UP001163324">
    <property type="component" value="Chromosome 7"/>
</dbReference>
<reference evidence="1" key="1">
    <citation type="submission" date="2022-10" db="EMBL/GenBank/DDBJ databases">
        <title>Complete Genome of Trichothecium roseum strain YXFP-22015, a Plant Pathogen Isolated from Citrus.</title>
        <authorList>
            <person name="Wang Y."/>
            <person name="Zhu L."/>
        </authorList>
    </citation>
    <scope>NUCLEOTIDE SEQUENCE</scope>
    <source>
        <strain evidence="1">YXFP-22015</strain>
    </source>
</reference>